<dbReference type="InterPro" id="IPR011320">
    <property type="entry name" value="RNase_H1_N"/>
</dbReference>
<dbReference type="OrthoDB" id="3270804at2759"/>
<organism evidence="2 3">
    <name type="scientific">Amanita muscaria (strain Koide BX008)</name>
    <dbReference type="NCBI Taxonomy" id="946122"/>
    <lineage>
        <taxon>Eukaryota</taxon>
        <taxon>Fungi</taxon>
        <taxon>Dikarya</taxon>
        <taxon>Basidiomycota</taxon>
        <taxon>Agaricomycotina</taxon>
        <taxon>Agaricomycetes</taxon>
        <taxon>Agaricomycetidae</taxon>
        <taxon>Agaricales</taxon>
        <taxon>Pluteineae</taxon>
        <taxon>Amanitaceae</taxon>
        <taxon>Amanita</taxon>
    </lineage>
</organism>
<dbReference type="AlphaFoldDB" id="A0A0C2XI78"/>
<dbReference type="Proteomes" id="UP000054549">
    <property type="component" value="Unassembled WGS sequence"/>
</dbReference>
<dbReference type="InterPro" id="IPR037056">
    <property type="entry name" value="RNase_H1_N_sf"/>
</dbReference>
<evidence type="ECO:0000313" key="3">
    <source>
        <dbReference type="Proteomes" id="UP000054549"/>
    </source>
</evidence>
<feature type="non-terminal residue" evidence="2">
    <location>
        <position position="1"/>
    </location>
</feature>
<evidence type="ECO:0000313" key="2">
    <source>
        <dbReference type="EMBL" id="KIL68678.1"/>
    </source>
</evidence>
<feature type="domain" description="Ribonuclease H1 N-terminal" evidence="1">
    <location>
        <begin position="18"/>
        <end position="59"/>
    </location>
</feature>
<dbReference type="Pfam" id="PF01693">
    <property type="entry name" value="Cauli_VI"/>
    <property type="match status" value="1"/>
</dbReference>
<dbReference type="EMBL" id="KN818227">
    <property type="protein sequence ID" value="KIL68678.1"/>
    <property type="molecule type" value="Genomic_DNA"/>
</dbReference>
<name>A0A0C2XI78_AMAMK</name>
<dbReference type="InParanoid" id="A0A0C2XI78"/>
<evidence type="ECO:0000259" key="1">
    <source>
        <dbReference type="Pfam" id="PF01693"/>
    </source>
</evidence>
<dbReference type="InterPro" id="IPR009027">
    <property type="entry name" value="Ribosomal_bL9/RNase_H1_N"/>
</dbReference>
<protein>
    <recommendedName>
        <fullName evidence="1">Ribonuclease H1 N-terminal domain-containing protein</fullName>
    </recommendedName>
</protein>
<accession>A0A0C2XI78</accession>
<dbReference type="SUPFAM" id="SSF55658">
    <property type="entry name" value="L9 N-domain-like"/>
    <property type="match status" value="1"/>
</dbReference>
<gene>
    <name evidence="2" type="ORF">M378DRAFT_70875</name>
</gene>
<dbReference type="STRING" id="946122.A0A0C2XI78"/>
<dbReference type="HOGENOM" id="CLU_156966_0_0_1"/>
<keyword evidence="3" id="KW-1185">Reference proteome</keyword>
<sequence>SPSRLRLSETTTPGKRKKYYVVSAGKCTGVYDNWHVVQNLTSGVSGNCQQSYQTYAEALEIYSDLKARGLVKIVRNHGDEHVFGPANEAMQ</sequence>
<proteinExistence type="predicted"/>
<reference evidence="2 3" key="1">
    <citation type="submission" date="2014-04" db="EMBL/GenBank/DDBJ databases">
        <title>Evolutionary Origins and Diversification of the Mycorrhizal Mutualists.</title>
        <authorList>
            <consortium name="DOE Joint Genome Institute"/>
            <consortium name="Mycorrhizal Genomics Consortium"/>
            <person name="Kohler A."/>
            <person name="Kuo A."/>
            <person name="Nagy L.G."/>
            <person name="Floudas D."/>
            <person name="Copeland A."/>
            <person name="Barry K.W."/>
            <person name="Cichocki N."/>
            <person name="Veneault-Fourrey C."/>
            <person name="LaButti K."/>
            <person name="Lindquist E.A."/>
            <person name="Lipzen A."/>
            <person name="Lundell T."/>
            <person name="Morin E."/>
            <person name="Murat C."/>
            <person name="Riley R."/>
            <person name="Ohm R."/>
            <person name="Sun H."/>
            <person name="Tunlid A."/>
            <person name="Henrissat B."/>
            <person name="Grigoriev I.V."/>
            <person name="Hibbett D.S."/>
            <person name="Martin F."/>
        </authorList>
    </citation>
    <scope>NUCLEOTIDE SEQUENCE [LARGE SCALE GENOMIC DNA]</scope>
    <source>
        <strain evidence="2 3">Koide BX008</strain>
    </source>
</reference>
<dbReference type="Gene3D" id="3.40.970.10">
    <property type="entry name" value="Ribonuclease H1, N-terminal domain"/>
    <property type="match status" value="1"/>
</dbReference>